<dbReference type="AlphaFoldDB" id="A0AAE1D2B3"/>
<organism evidence="1 2">
    <name type="scientific">Elysia crispata</name>
    <name type="common">lettuce slug</name>
    <dbReference type="NCBI Taxonomy" id="231223"/>
    <lineage>
        <taxon>Eukaryota</taxon>
        <taxon>Metazoa</taxon>
        <taxon>Spiralia</taxon>
        <taxon>Lophotrochozoa</taxon>
        <taxon>Mollusca</taxon>
        <taxon>Gastropoda</taxon>
        <taxon>Heterobranchia</taxon>
        <taxon>Euthyneura</taxon>
        <taxon>Panpulmonata</taxon>
        <taxon>Sacoglossa</taxon>
        <taxon>Placobranchoidea</taxon>
        <taxon>Plakobranchidae</taxon>
        <taxon>Elysia</taxon>
    </lineage>
</organism>
<sequence length="187" mass="22164">MYPHLEAAMSPVWFDHTSSFSWRKILVHTSFLERPDVGWVDSLYLFPNQGIRWVDSLYLFPNQGIRWVDSLYLFPNQGIRWVDSLYLFPNQGIRWLDSLYLFPNQGIRWVDSLYLFPNQGIRVSGGWRKKREESGSERDTATEESSFSRKFKLFPSESLEIWRSRIFSTPSPRLLGGYLVSVVERWE</sequence>
<dbReference type="EMBL" id="JAWDGP010005809">
    <property type="protein sequence ID" value="KAK3751699.1"/>
    <property type="molecule type" value="Genomic_DNA"/>
</dbReference>
<protein>
    <submittedName>
        <fullName evidence="1">Uncharacterized protein</fullName>
    </submittedName>
</protein>
<gene>
    <name evidence="1" type="ORF">RRG08_065605</name>
</gene>
<proteinExistence type="predicted"/>
<accession>A0AAE1D2B3</accession>
<reference evidence="1" key="1">
    <citation type="journal article" date="2023" name="G3 (Bethesda)">
        <title>A reference genome for the long-term kleptoplast-retaining sea slug Elysia crispata morphotype clarki.</title>
        <authorList>
            <person name="Eastman K.E."/>
            <person name="Pendleton A.L."/>
            <person name="Shaikh M.A."/>
            <person name="Suttiyut T."/>
            <person name="Ogas R."/>
            <person name="Tomko P."/>
            <person name="Gavelis G."/>
            <person name="Widhalm J.R."/>
            <person name="Wisecaver J.H."/>
        </authorList>
    </citation>
    <scope>NUCLEOTIDE SEQUENCE</scope>
    <source>
        <strain evidence="1">ECLA1</strain>
    </source>
</reference>
<name>A0AAE1D2B3_9GAST</name>
<comment type="caution">
    <text evidence="1">The sequence shown here is derived from an EMBL/GenBank/DDBJ whole genome shotgun (WGS) entry which is preliminary data.</text>
</comment>
<evidence type="ECO:0000313" key="1">
    <source>
        <dbReference type="EMBL" id="KAK3751699.1"/>
    </source>
</evidence>
<evidence type="ECO:0000313" key="2">
    <source>
        <dbReference type="Proteomes" id="UP001283361"/>
    </source>
</evidence>
<keyword evidence="2" id="KW-1185">Reference proteome</keyword>
<dbReference type="Proteomes" id="UP001283361">
    <property type="component" value="Unassembled WGS sequence"/>
</dbReference>